<keyword evidence="2" id="KW-1185">Reference proteome</keyword>
<dbReference type="Proteomes" id="UP000270296">
    <property type="component" value="Unassembled WGS sequence"/>
</dbReference>
<dbReference type="OrthoDB" id="10264870at2759"/>
<dbReference type="AlphaFoldDB" id="A0A183J8D4"/>
<gene>
    <name evidence="1" type="ORF">SBAD_LOCUS12132</name>
</gene>
<reference evidence="3" key="1">
    <citation type="submission" date="2016-06" db="UniProtKB">
        <authorList>
            <consortium name="WormBaseParasite"/>
        </authorList>
    </citation>
    <scope>IDENTIFICATION</scope>
</reference>
<reference evidence="1 2" key="2">
    <citation type="submission" date="2018-11" db="EMBL/GenBank/DDBJ databases">
        <authorList>
            <consortium name="Pathogen Informatics"/>
        </authorList>
    </citation>
    <scope>NUCLEOTIDE SEQUENCE [LARGE SCALE GENOMIC DNA]</scope>
</reference>
<evidence type="ECO:0000313" key="2">
    <source>
        <dbReference type="Proteomes" id="UP000270296"/>
    </source>
</evidence>
<dbReference type="WBParaSite" id="SBAD_0001253701-mRNA-1">
    <property type="protein sequence ID" value="SBAD_0001253701-mRNA-1"/>
    <property type="gene ID" value="SBAD_0001253701"/>
</dbReference>
<evidence type="ECO:0000313" key="1">
    <source>
        <dbReference type="EMBL" id="VDP45750.1"/>
    </source>
</evidence>
<proteinExistence type="predicted"/>
<evidence type="ECO:0000313" key="3">
    <source>
        <dbReference type="WBParaSite" id="SBAD_0001253701-mRNA-1"/>
    </source>
</evidence>
<accession>A0A183J8D4</accession>
<name>A0A183J8D4_9BILA</name>
<sequence length="321" mass="35895">MEISEEACKAKRQKRALDDEPYGDESEALVVRRRDEVKELLGPEKFHRYLKCIQCWFTKIPDNRYLLAAVKLFPSEAVYPHYKFLMPFLYLCQAKNFSTGNRRANMLESTMPDWQTNDITNESTGSYWDHSFASVDVAGGSRGGFAKDLNDSLSIGHSMLSDNGLMYGMTLLRSWMNGVDYVDDAISGYITEAVMLLVKNICFGALRLIVPCYYKGASATLLPPALYDLKDSDYMVVKGIVRKLVEDVVKSVEFPLTSVHPLSNFETDVVRSDFSDSKSSGNVAADLPLPNFPVDRIRAIDLMDAVLVSVIAICCSSLITV</sequence>
<organism evidence="3">
    <name type="scientific">Soboliphyme baturini</name>
    <dbReference type="NCBI Taxonomy" id="241478"/>
    <lineage>
        <taxon>Eukaryota</taxon>
        <taxon>Metazoa</taxon>
        <taxon>Ecdysozoa</taxon>
        <taxon>Nematoda</taxon>
        <taxon>Enoplea</taxon>
        <taxon>Dorylaimia</taxon>
        <taxon>Dioctophymatida</taxon>
        <taxon>Dioctophymatoidea</taxon>
        <taxon>Soboliphymatidae</taxon>
        <taxon>Soboliphyme</taxon>
    </lineage>
</organism>
<dbReference type="EMBL" id="UZAM01017047">
    <property type="protein sequence ID" value="VDP45750.1"/>
    <property type="molecule type" value="Genomic_DNA"/>
</dbReference>
<protein>
    <submittedName>
        <fullName evidence="3">Rab-GAP TBC domain-containing protein</fullName>
    </submittedName>
</protein>